<dbReference type="SUPFAM" id="SSF53474">
    <property type="entry name" value="alpha/beta-Hydrolases"/>
    <property type="match status" value="1"/>
</dbReference>
<protein>
    <submittedName>
        <fullName evidence="2">Lysophospholipase, putative</fullName>
    </submittedName>
</protein>
<dbReference type="InterPro" id="IPR006494">
    <property type="entry name" value="PST_A"/>
</dbReference>
<accession>A0A1A8WJ55</accession>
<feature type="domain" description="Serine aminopeptidase S33" evidence="1">
    <location>
        <begin position="92"/>
        <end position="185"/>
    </location>
</feature>
<gene>
    <name evidence="2" type="ORF">POVCU2_0066630</name>
</gene>
<dbReference type="Proteomes" id="UP000078560">
    <property type="component" value="Unassembled WGS sequence"/>
</dbReference>
<dbReference type="InterPro" id="IPR029058">
    <property type="entry name" value="AB_hydrolase_fold"/>
</dbReference>
<organism evidence="2 3">
    <name type="scientific">Plasmodium ovale curtisi</name>
    <dbReference type="NCBI Taxonomy" id="864141"/>
    <lineage>
        <taxon>Eukaryota</taxon>
        <taxon>Sar</taxon>
        <taxon>Alveolata</taxon>
        <taxon>Apicomplexa</taxon>
        <taxon>Aconoidasida</taxon>
        <taxon>Haemosporida</taxon>
        <taxon>Plasmodiidae</taxon>
        <taxon>Plasmodium</taxon>
        <taxon>Plasmodium (Plasmodium)</taxon>
    </lineage>
</organism>
<dbReference type="PANTHER" id="PTHR11614">
    <property type="entry name" value="PHOSPHOLIPASE-RELATED"/>
    <property type="match status" value="1"/>
</dbReference>
<dbReference type="EMBL" id="FLQU01001076">
    <property type="protein sequence ID" value="SBS91285.1"/>
    <property type="molecule type" value="Genomic_DNA"/>
</dbReference>
<dbReference type="InterPro" id="IPR051044">
    <property type="entry name" value="MAG_DAG_Lipase"/>
</dbReference>
<dbReference type="InterPro" id="IPR022742">
    <property type="entry name" value="Hydrolase_4"/>
</dbReference>
<dbReference type="AlphaFoldDB" id="A0A1A8WJ55"/>
<reference evidence="3" key="1">
    <citation type="submission" date="2016-05" db="EMBL/GenBank/DDBJ databases">
        <authorList>
            <person name="Naeem Raeece"/>
        </authorList>
    </citation>
    <scope>NUCLEOTIDE SEQUENCE [LARGE SCALE GENOMIC DNA]</scope>
</reference>
<proteinExistence type="predicted"/>
<name>A0A1A8WJ55_PLAOA</name>
<evidence type="ECO:0000313" key="3">
    <source>
        <dbReference type="Proteomes" id="UP000078560"/>
    </source>
</evidence>
<feature type="non-terminal residue" evidence="2">
    <location>
        <position position="208"/>
    </location>
</feature>
<dbReference type="NCBIfam" id="TIGR01607">
    <property type="entry name" value="PST-A"/>
    <property type="match status" value="1"/>
</dbReference>
<dbReference type="Pfam" id="PF12146">
    <property type="entry name" value="Hydrolase_4"/>
    <property type="match status" value="1"/>
</dbReference>
<sequence>MMDKIELNNDELINTTCNLDGDPKIGWLRNKNGLLLKTYEWLVKNAIGNILLLHGFGTHIRSDFMRKKLKMPNNNEGVIVDTNNYYIYKDSWIEKFNQSGYSVYALDLQGHGESQAWKNIRGEFSSFDDLVEDVIQYMNQIRYEISKDNKTDDKFHNIVPTTKKKLPMYVIGYSMGGNIALRMLQVLNKEKGYKINTGESDEYKKCKA</sequence>
<dbReference type="Gene3D" id="3.40.50.1820">
    <property type="entry name" value="alpha/beta hydrolase"/>
    <property type="match status" value="1"/>
</dbReference>
<evidence type="ECO:0000313" key="2">
    <source>
        <dbReference type="EMBL" id="SBS91285.1"/>
    </source>
</evidence>
<evidence type="ECO:0000259" key="1">
    <source>
        <dbReference type="Pfam" id="PF12146"/>
    </source>
</evidence>